<dbReference type="PIRSF" id="PIRSF002741">
    <property type="entry name" value="MppA"/>
    <property type="match status" value="1"/>
</dbReference>
<evidence type="ECO:0000313" key="9">
    <source>
        <dbReference type="Proteomes" id="UP000216478"/>
    </source>
</evidence>
<dbReference type="GO" id="GO:0042884">
    <property type="term" value="P:microcin transport"/>
    <property type="evidence" value="ECO:0007669"/>
    <property type="project" value="TreeGrafter"/>
</dbReference>
<feature type="chain" id="PRO_5013350339" evidence="6">
    <location>
        <begin position="29"/>
        <end position="614"/>
    </location>
</feature>
<keyword evidence="8" id="KW-0812">Transmembrane</keyword>
<feature type="signal peptide" evidence="6">
    <location>
        <begin position="1"/>
        <end position="28"/>
    </location>
</feature>
<dbReference type="InterPro" id="IPR039424">
    <property type="entry name" value="SBP_5"/>
</dbReference>
<dbReference type="Gene3D" id="3.10.105.10">
    <property type="entry name" value="Dipeptide-binding Protein, Domain 3"/>
    <property type="match status" value="1"/>
</dbReference>
<organism evidence="8 9">
    <name type="scientific">Brucella grignonensis</name>
    <dbReference type="NCBI Taxonomy" id="94627"/>
    <lineage>
        <taxon>Bacteria</taxon>
        <taxon>Pseudomonadati</taxon>
        <taxon>Pseudomonadota</taxon>
        <taxon>Alphaproteobacteria</taxon>
        <taxon>Hyphomicrobiales</taxon>
        <taxon>Brucellaceae</taxon>
        <taxon>Brucella/Ochrobactrum group</taxon>
        <taxon>Brucella</taxon>
    </lineage>
</organism>
<dbReference type="AlphaFoldDB" id="A0A256FST2"/>
<dbReference type="GO" id="GO:0030288">
    <property type="term" value="C:outer membrane-bounded periplasmic space"/>
    <property type="evidence" value="ECO:0007669"/>
    <property type="project" value="TreeGrafter"/>
</dbReference>
<dbReference type="PANTHER" id="PTHR30290">
    <property type="entry name" value="PERIPLASMIC BINDING COMPONENT OF ABC TRANSPORTER"/>
    <property type="match status" value="1"/>
</dbReference>
<comment type="similarity">
    <text evidence="2">Belongs to the bacterial solute-binding protein 5 family.</text>
</comment>
<dbReference type="EMBL" id="NNRL01000147">
    <property type="protein sequence ID" value="OYR17491.1"/>
    <property type="molecule type" value="Genomic_DNA"/>
</dbReference>
<evidence type="ECO:0000259" key="7">
    <source>
        <dbReference type="Pfam" id="PF00496"/>
    </source>
</evidence>
<reference evidence="8 9" key="1">
    <citation type="submission" date="2017-07" db="EMBL/GenBank/DDBJ databases">
        <title>Phylogenetic study on the rhizospheric bacterium Ochrobactrum sp. A44.</title>
        <authorList>
            <person name="Krzyzanowska D.M."/>
            <person name="Ossowicki A."/>
            <person name="Rajewska M."/>
            <person name="Maciag T."/>
            <person name="Kaczynski Z."/>
            <person name="Czerwicka M."/>
            <person name="Jafra S."/>
        </authorList>
    </citation>
    <scope>NUCLEOTIDE SEQUENCE [LARGE SCALE GENOMIC DNA]</scope>
    <source>
        <strain evidence="8 9">OgA9a</strain>
    </source>
</reference>
<accession>A0A256FST2</accession>
<dbReference type="SUPFAM" id="SSF53850">
    <property type="entry name" value="Periplasmic binding protein-like II"/>
    <property type="match status" value="1"/>
</dbReference>
<dbReference type="GO" id="GO:0015833">
    <property type="term" value="P:peptide transport"/>
    <property type="evidence" value="ECO:0007669"/>
    <property type="project" value="TreeGrafter"/>
</dbReference>
<evidence type="ECO:0000256" key="3">
    <source>
        <dbReference type="ARBA" id="ARBA00022448"/>
    </source>
</evidence>
<dbReference type="GO" id="GO:1904680">
    <property type="term" value="F:peptide transmembrane transporter activity"/>
    <property type="evidence" value="ECO:0007669"/>
    <property type="project" value="TreeGrafter"/>
</dbReference>
<evidence type="ECO:0000256" key="1">
    <source>
        <dbReference type="ARBA" id="ARBA00004418"/>
    </source>
</evidence>
<keyword evidence="4 6" id="KW-0732">Signal</keyword>
<dbReference type="Pfam" id="PF00496">
    <property type="entry name" value="SBP_bac_5"/>
    <property type="match status" value="1"/>
</dbReference>
<dbReference type="GO" id="GO:0043190">
    <property type="term" value="C:ATP-binding cassette (ABC) transporter complex"/>
    <property type="evidence" value="ECO:0007669"/>
    <property type="project" value="InterPro"/>
</dbReference>
<dbReference type="PANTHER" id="PTHR30290:SF64">
    <property type="entry name" value="ABC TRANSPORTER PERIPLASMIC BINDING PROTEIN"/>
    <property type="match status" value="1"/>
</dbReference>
<keyword evidence="9" id="KW-1185">Reference proteome</keyword>
<gene>
    <name evidence="8" type="ORF">CEV33_3949</name>
</gene>
<evidence type="ECO:0000256" key="5">
    <source>
        <dbReference type="ARBA" id="ARBA00022764"/>
    </source>
</evidence>
<evidence type="ECO:0000256" key="4">
    <source>
        <dbReference type="ARBA" id="ARBA00022729"/>
    </source>
</evidence>
<sequence>MTGLFALFRNTALASLIGIFASIASAQAENNASPNYALSMHGDVALPADFTHFPYANPDAPKGGALKMGVVGTFDSLNPFVLKSMRTTARGLFGDLDFGNLLYETLMQRSRDEPFTLYGLLAEKVAVDPERKWVEFTLNPKAKWSDGEPVTVDDVIFTYDILTEKGRPPYNNRMSRIEKIEKTGERSVRFVFNDKSDREFPLLIAATMPVLPKHAIDPATFANSTLKAPVGSGPYTVSGIQPGQRIVYKLNPDYWGKDLPVRRGFDNFETLSIEYYRNETVLFESFKKGLLDVFLEGNPTRWEKFYDFPAVTQGKVIKENFEKGTPANMLGFVFNTRRPVFEDRRVRQALGLLFDFEWANRNLFADQYNRLQSFWEGSELSSVGKPASARERELLQPFPNAVRKDVLDGTWHPSTTDGSGHDRGPAKAAYELLIEAGFSFEQGKAIDPSGKPLQFEIMTRSADEEKVALAYKRNLGRLGINAEIRSADDAQYQQRLQTFDYDMILGALTGSLSPGNEQWQRWGSASREAQGSFNYPGVADPAVDAMIEAMLAARKREDFVSAVRALDRILISGDYYIPLYYLPYQWVARWDRIGHPEKTSLYGYQLPTWWQVAK</sequence>
<evidence type="ECO:0000256" key="2">
    <source>
        <dbReference type="ARBA" id="ARBA00005695"/>
    </source>
</evidence>
<proteinExistence type="inferred from homology"/>
<dbReference type="Gene3D" id="3.40.190.10">
    <property type="entry name" value="Periplasmic binding protein-like II"/>
    <property type="match status" value="1"/>
</dbReference>
<comment type="caution">
    <text evidence="8">The sequence shown here is derived from an EMBL/GenBank/DDBJ whole genome shotgun (WGS) entry which is preliminary data.</text>
</comment>
<protein>
    <submittedName>
        <fullName evidence="8">Transmembrane protein</fullName>
    </submittedName>
</protein>
<keyword evidence="8" id="KW-0472">Membrane</keyword>
<dbReference type="Proteomes" id="UP000216478">
    <property type="component" value="Unassembled WGS sequence"/>
</dbReference>
<comment type="subcellular location">
    <subcellularLocation>
        <location evidence="1">Periplasm</location>
    </subcellularLocation>
</comment>
<keyword evidence="3" id="KW-0813">Transport</keyword>
<evidence type="ECO:0000256" key="6">
    <source>
        <dbReference type="SAM" id="SignalP"/>
    </source>
</evidence>
<name>A0A256FST2_9HYPH</name>
<evidence type="ECO:0000313" key="8">
    <source>
        <dbReference type="EMBL" id="OYR17491.1"/>
    </source>
</evidence>
<dbReference type="InterPro" id="IPR030678">
    <property type="entry name" value="Peptide/Ni-bd"/>
</dbReference>
<dbReference type="InterPro" id="IPR000914">
    <property type="entry name" value="SBP_5_dom"/>
</dbReference>
<keyword evidence="5" id="KW-0574">Periplasm</keyword>
<dbReference type="CDD" id="cd08497">
    <property type="entry name" value="MbnE-like"/>
    <property type="match status" value="1"/>
</dbReference>
<feature type="domain" description="Solute-binding protein family 5" evidence="7">
    <location>
        <begin position="117"/>
        <end position="526"/>
    </location>
</feature>